<gene>
    <name evidence="7" type="ORF">OJAV_G00165520</name>
</gene>
<proteinExistence type="inferred from homology"/>
<dbReference type="GO" id="GO:0016020">
    <property type="term" value="C:membrane"/>
    <property type="evidence" value="ECO:0007669"/>
    <property type="project" value="UniProtKB-SubCell"/>
</dbReference>
<dbReference type="PANTHER" id="PTHR23320">
    <property type="entry name" value="MEMBRANE-SPANNING 4-DOMAINS SUBFAMILY A MS4A -RELATED"/>
    <property type="match status" value="1"/>
</dbReference>
<comment type="subcellular location">
    <subcellularLocation>
        <location evidence="1">Membrane</location>
        <topology evidence="1">Multi-pass membrane protein</topology>
    </subcellularLocation>
</comment>
<evidence type="ECO:0000256" key="4">
    <source>
        <dbReference type="ARBA" id="ARBA00022989"/>
    </source>
</evidence>
<dbReference type="AlphaFoldDB" id="A0A3S2PCL2"/>
<feature type="transmembrane region" description="Helical" evidence="6">
    <location>
        <begin position="88"/>
        <end position="118"/>
    </location>
</feature>
<dbReference type="Proteomes" id="UP000283210">
    <property type="component" value="Chromosome 16"/>
</dbReference>
<dbReference type="InterPro" id="IPR007237">
    <property type="entry name" value="CD20-like"/>
</dbReference>
<evidence type="ECO:0000256" key="1">
    <source>
        <dbReference type="ARBA" id="ARBA00004141"/>
    </source>
</evidence>
<dbReference type="OrthoDB" id="8951938at2759"/>
<keyword evidence="5 6" id="KW-0472">Membrane</keyword>
<organism evidence="7 8">
    <name type="scientific">Oryzias javanicus</name>
    <name type="common">Javanese ricefish</name>
    <name type="synonym">Aplocheilus javanicus</name>
    <dbReference type="NCBI Taxonomy" id="123683"/>
    <lineage>
        <taxon>Eukaryota</taxon>
        <taxon>Metazoa</taxon>
        <taxon>Chordata</taxon>
        <taxon>Craniata</taxon>
        <taxon>Vertebrata</taxon>
        <taxon>Euteleostomi</taxon>
        <taxon>Actinopterygii</taxon>
        <taxon>Neopterygii</taxon>
        <taxon>Teleostei</taxon>
        <taxon>Neoteleostei</taxon>
        <taxon>Acanthomorphata</taxon>
        <taxon>Ovalentaria</taxon>
        <taxon>Atherinomorphae</taxon>
        <taxon>Beloniformes</taxon>
        <taxon>Adrianichthyidae</taxon>
        <taxon>Oryziinae</taxon>
        <taxon>Oryzias</taxon>
    </lineage>
</organism>
<evidence type="ECO:0000313" key="7">
    <source>
        <dbReference type="EMBL" id="RVE63234.1"/>
    </source>
</evidence>
<dbReference type="PANTHER" id="PTHR23320:SF125">
    <property type="entry name" value="TRANSMEMBRANE PROTEIN 176L.1-RELATED"/>
    <property type="match status" value="1"/>
</dbReference>
<reference evidence="7 8" key="2">
    <citation type="submission" date="2019-01" db="EMBL/GenBank/DDBJ databases">
        <title>A chromosome length genome reference of the Java medaka (oryzias javanicus).</title>
        <authorList>
            <person name="Herpin A."/>
            <person name="Takehana Y."/>
            <person name="Naruse K."/>
            <person name="Ansai S."/>
            <person name="Kawaguchi M."/>
        </authorList>
    </citation>
    <scope>NUCLEOTIDE SEQUENCE [LARGE SCALE GENOMIC DNA]</scope>
    <source>
        <strain evidence="7">RS831</strain>
        <tissue evidence="7">Whole body</tissue>
    </source>
</reference>
<comment type="similarity">
    <text evidence="2">Belongs to the MS4A family.</text>
</comment>
<name>A0A3S2PCL2_ORYJA</name>
<evidence type="ECO:0000256" key="5">
    <source>
        <dbReference type="ARBA" id="ARBA00023136"/>
    </source>
</evidence>
<feature type="transmembrane region" description="Helical" evidence="6">
    <location>
        <begin position="124"/>
        <end position="142"/>
    </location>
</feature>
<dbReference type="EMBL" id="CM012452">
    <property type="protein sequence ID" value="RVE63234.1"/>
    <property type="molecule type" value="Genomic_DNA"/>
</dbReference>
<evidence type="ECO:0000256" key="6">
    <source>
        <dbReference type="SAM" id="Phobius"/>
    </source>
</evidence>
<evidence type="ECO:0008006" key="9">
    <source>
        <dbReference type="Google" id="ProtNLM"/>
    </source>
</evidence>
<keyword evidence="3 6" id="KW-0812">Transmembrane</keyword>
<accession>A0A3S2PCL2</accession>
<evidence type="ECO:0000313" key="8">
    <source>
        <dbReference type="Proteomes" id="UP000283210"/>
    </source>
</evidence>
<evidence type="ECO:0000256" key="2">
    <source>
        <dbReference type="ARBA" id="ARBA00009565"/>
    </source>
</evidence>
<keyword evidence="4 6" id="KW-1133">Transmembrane helix</keyword>
<reference evidence="7 8" key="1">
    <citation type="submission" date="2018-11" db="EMBL/GenBank/DDBJ databases">
        <authorList>
            <person name="Lopez-Roques C."/>
            <person name="Donnadieu C."/>
            <person name="Bouchez O."/>
            <person name="Klopp C."/>
            <person name="Cabau C."/>
            <person name="Zahm M."/>
        </authorList>
    </citation>
    <scope>NUCLEOTIDE SEQUENCE [LARGE SCALE GENOMIC DNA]</scope>
    <source>
        <strain evidence="7">RS831</strain>
        <tissue evidence="7">Whole body</tissue>
    </source>
</reference>
<protein>
    <recommendedName>
        <fullName evidence="9">Transmembrane protein 176</fullName>
    </recommendedName>
</protein>
<feature type="transmembrane region" description="Helical" evidence="6">
    <location>
        <begin position="149"/>
        <end position="174"/>
    </location>
</feature>
<sequence>MDLLLLLTTNEPLRHTWNPVSSHLFLLVPGGLNFPEITSCYSSYLNSLPDLPPCLLWPPLCQVGRSLCCHPTCCSASRQLRGLQRSSLSVLGVVQVMVGLLHIGLGAVLTISLIDLWWMRDTGFPYWTGVLCIVFGTVCILSEAIHSPCLVLVNGMLNVAAAAFAISAIVVYSINMTDIYLRNTCREDYYEYATTPSPGSAEEKLEMRCLEGRQITMMIQRGINSVLIILSVLQLCVTVSSAVLSIAALCGIETKIESSDDLYKPLLEDVSAEPEV</sequence>
<dbReference type="Pfam" id="PF04103">
    <property type="entry name" value="CD20"/>
    <property type="match status" value="1"/>
</dbReference>
<keyword evidence="8" id="KW-1185">Reference proteome</keyword>
<dbReference type="InterPro" id="IPR030417">
    <property type="entry name" value="MS4A"/>
</dbReference>
<feature type="transmembrane region" description="Helical" evidence="6">
    <location>
        <begin position="226"/>
        <end position="252"/>
    </location>
</feature>
<evidence type="ECO:0000256" key="3">
    <source>
        <dbReference type="ARBA" id="ARBA00022692"/>
    </source>
</evidence>